<name>A0ACB8TAA0_9AGAM</name>
<evidence type="ECO:0000313" key="2">
    <source>
        <dbReference type="Proteomes" id="UP000814140"/>
    </source>
</evidence>
<sequence>MSAFFYGTLMHPKILQRVIGNNGNHLEICPAVLMGYTRHHVKWADYPAILPYEKSKHLFKHDLSAEENSVRGTLVIGLTQSDIEFLDVFEGDEYSRTPVFVHRLGPLSSLASGSTTNVESDFVPTSPPPLTATTDLSATLPAETYVWKAPVSQLEDRIWSFETFVKENAWKWVGSGPDEVEEYGEVDRRREMGGSIVRSETAD</sequence>
<organism evidence="1 2">
    <name type="scientific">Artomyces pyxidatus</name>
    <dbReference type="NCBI Taxonomy" id="48021"/>
    <lineage>
        <taxon>Eukaryota</taxon>
        <taxon>Fungi</taxon>
        <taxon>Dikarya</taxon>
        <taxon>Basidiomycota</taxon>
        <taxon>Agaricomycotina</taxon>
        <taxon>Agaricomycetes</taxon>
        <taxon>Russulales</taxon>
        <taxon>Auriscalpiaceae</taxon>
        <taxon>Artomyces</taxon>
    </lineage>
</organism>
<accession>A0ACB8TAA0</accession>
<dbReference type="EMBL" id="MU277196">
    <property type="protein sequence ID" value="KAI0065101.1"/>
    <property type="molecule type" value="Genomic_DNA"/>
</dbReference>
<comment type="caution">
    <text evidence="1">The sequence shown here is derived from an EMBL/GenBank/DDBJ whole genome shotgun (WGS) entry which is preliminary data.</text>
</comment>
<reference evidence="1" key="1">
    <citation type="submission" date="2021-03" db="EMBL/GenBank/DDBJ databases">
        <authorList>
            <consortium name="DOE Joint Genome Institute"/>
            <person name="Ahrendt S."/>
            <person name="Looney B.P."/>
            <person name="Miyauchi S."/>
            <person name="Morin E."/>
            <person name="Drula E."/>
            <person name="Courty P.E."/>
            <person name="Chicoki N."/>
            <person name="Fauchery L."/>
            <person name="Kohler A."/>
            <person name="Kuo A."/>
            <person name="Labutti K."/>
            <person name="Pangilinan J."/>
            <person name="Lipzen A."/>
            <person name="Riley R."/>
            <person name="Andreopoulos W."/>
            <person name="He G."/>
            <person name="Johnson J."/>
            <person name="Barry K.W."/>
            <person name="Grigoriev I.V."/>
            <person name="Nagy L."/>
            <person name="Hibbett D."/>
            <person name="Henrissat B."/>
            <person name="Matheny P.B."/>
            <person name="Labbe J."/>
            <person name="Martin F."/>
        </authorList>
    </citation>
    <scope>NUCLEOTIDE SEQUENCE</scope>
    <source>
        <strain evidence="1">HHB10654</strain>
    </source>
</reference>
<dbReference type="Proteomes" id="UP000814140">
    <property type="component" value="Unassembled WGS sequence"/>
</dbReference>
<protein>
    <submittedName>
        <fullName evidence="1">Uncharacterized protein</fullName>
    </submittedName>
</protein>
<gene>
    <name evidence="1" type="ORF">BV25DRAFT_1822215</name>
</gene>
<proteinExistence type="predicted"/>
<keyword evidence="2" id="KW-1185">Reference proteome</keyword>
<evidence type="ECO:0000313" key="1">
    <source>
        <dbReference type="EMBL" id="KAI0065101.1"/>
    </source>
</evidence>
<reference evidence="1" key="2">
    <citation type="journal article" date="2022" name="New Phytol.">
        <title>Evolutionary transition to the ectomycorrhizal habit in the genomes of a hyperdiverse lineage of mushroom-forming fungi.</title>
        <authorList>
            <person name="Looney B."/>
            <person name="Miyauchi S."/>
            <person name="Morin E."/>
            <person name="Drula E."/>
            <person name="Courty P.E."/>
            <person name="Kohler A."/>
            <person name="Kuo A."/>
            <person name="LaButti K."/>
            <person name="Pangilinan J."/>
            <person name="Lipzen A."/>
            <person name="Riley R."/>
            <person name="Andreopoulos W."/>
            <person name="He G."/>
            <person name="Johnson J."/>
            <person name="Nolan M."/>
            <person name="Tritt A."/>
            <person name="Barry K.W."/>
            <person name="Grigoriev I.V."/>
            <person name="Nagy L.G."/>
            <person name="Hibbett D."/>
            <person name="Henrissat B."/>
            <person name="Matheny P.B."/>
            <person name="Labbe J."/>
            <person name="Martin F.M."/>
        </authorList>
    </citation>
    <scope>NUCLEOTIDE SEQUENCE</scope>
    <source>
        <strain evidence="1">HHB10654</strain>
    </source>
</reference>